<name>A0AAV7DUD5_ARIFI</name>
<evidence type="ECO:0000313" key="2">
    <source>
        <dbReference type="Proteomes" id="UP000825729"/>
    </source>
</evidence>
<keyword evidence="2" id="KW-1185">Reference proteome</keyword>
<sequence length="165" mass="18191">MSDILKELDEAVEMEVQRKAEERKTFKCMKALAYNPGKNGEHGFLKCVLSKSGLGILSWNIQGVNLEPKAANVKDTIKKYVFVTVVSVFNLAPFANPLWVQLEAIGTTGGVIIVGDSNYMNIEEMEMGVFSVGVKIKDINSNQCWALVGIYGPSLYTERAVLGRN</sequence>
<organism evidence="1 2">
    <name type="scientific">Aristolochia fimbriata</name>
    <name type="common">White veined hardy Dutchman's pipe vine</name>
    <dbReference type="NCBI Taxonomy" id="158543"/>
    <lineage>
        <taxon>Eukaryota</taxon>
        <taxon>Viridiplantae</taxon>
        <taxon>Streptophyta</taxon>
        <taxon>Embryophyta</taxon>
        <taxon>Tracheophyta</taxon>
        <taxon>Spermatophyta</taxon>
        <taxon>Magnoliopsida</taxon>
        <taxon>Magnoliidae</taxon>
        <taxon>Piperales</taxon>
        <taxon>Aristolochiaceae</taxon>
        <taxon>Aristolochia</taxon>
    </lineage>
</organism>
<gene>
    <name evidence="1" type="ORF">H6P81_020053</name>
</gene>
<dbReference type="AlphaFoldDB" id="A0AAV7DUD5"/>
<protein>
    <submittedName>
        <fullName evidence="1">Uncharacterized protein</fullName>
    </submittedName>
</protein>
<comment type="caution">
    <text evidence="1">The sequence shown here is derived from an EMBL/GenBank/DDBJ whole genome shotgun (WGS) entry which is preliminary data.</text>
</comment>
<reference evidence="1 2" key="1">
    <citation type="submission" date="2021-07" db="EMBL/GenBank/DDBJ databases">
        <title>The Aristolochia fimbriata genome: insights into angiosperm evolution, floral development and chemical biosynthesis.</title>
        <authorList>
            <person name="Jiao Y."/>
        </authorList>
    </citation>
    <scope>NUCLEOTIDE SEQUENCE [LARGE SCALE GENOMIC DNA]</scope>
    <source>
        <strain evidence="1">IBCAS-2021</strain>
        <tissue evidence="1">Leaf</tissue>
    </source>
</reference>
<accession>A0AAV7DUD5</accession>
<dbReference type="Proteomes" id="UP000825729">
    <property type="component" value="Unassembled WGS sequence"/>
</dbReference>
<proteinExistence type="predicted"/>
<dbReference type="EMBL" id="JAINDJ010000008">
    <property type="protein sequence ID" value="KAG9439888.1"/>
    <property type="molecule type" value="Genomic_DNA"/>
</dbReference>
<evidence type="ECO:0000313" key="1">
    <source>
        <dbReference type="EMBL" id="KAG9439888.1"/>
    </source>
</evidence>